<keyword evidence="7 9" id="KW-1133">Transmembrane helix</keyword>
<dbReference type="PANTHER" id="PTHR45772:SF8">
    <property type="entry name" value="HIGH-AFFINITY BRANCHED-CHAIN AMINO ACID TRANSPORT ATP-BINDING PROTEIN"/>
    <property type="match status" value="1"/>
</dbReference>
<dbReference type="InterPro" id="IPR003593">
    <property type="entry name" value="AAA+_ATPase"/>
</dbReference>
<feature type="transmembrane region" description="Helical" evidence="9">
    <location>
        <begin position="12"/>
        <end position="29"/>
    </location>
</feature>
<dbReference type="SMART" id="SM00382">
    <property type="entry name" value="AAA"/>
    <property type="match status" value="1"/>
</dbReference>
<dbReference type="Proteomes" id="UP000194139">
    <property type="component" value="Chromosome"/>
</dbReference>
<evidence type="ECO:0000313" key="12">
    <source>
        <dbReference type="Proteomes" id="UP000194139"/>
    </source>
</evidence>
<dbReference type="CDD" id="cd03219">
    <property type="entry name" value="ABC_Mj1267_LivG_branched"/>
    <property type="match status" value="1"/>
</dbReference>
<dbReference type="Pfam" id="PF12399">
    <property type="entry name" value="BCA_ABC_TP_C"/>
    <property type="match status" value="1"/>
</dbReference>
<protein>
    <submittedName>
        <fullName evidence="11">Branched-chain amino acid ABC transporter ATP-binding protein</fullName>
    </submittedName>
</protein>
<reference evidence="11 12" key="1">
    <citation type="submission" date="2017-05" db="EMBL/GenBank/DDBJ databases">
        <title>Complete and WGS of Bordetella genogroups.</title>
        <authorList>
            <person name="Spilker T."/>
            <person name="LiPuma J."/>
        </authorList>
    </citation>
    <scope>NUCLEOTIDE SEQUENCE [LARGE SCALE GENOMIC DNA]</scope>
    <source>
        <strain evidence="11 12">AU17164</strain>
    </source>
</reference>
<dbReference type="GO" id="GO:0005524">
    <property type="term" value="F:ATP binding"/>
    <property type="evidence" value="ECO:0007669"/>
    <property type="project" value="UniProtKB-KW"/>
</dbReference>
<dbReference type="InterPro" id="IPR032823">
    <property type="entry name" value="BCA_ABC_TP_C"/>
</dbReference>
<dbReference type="InterPro" id="IPR051120">
    <property type="entry name" value="ABC_AA/LPS_Transport"/>
</dbReference>
<dbReference type="SUPFAM" id="SSF52540">
    <property type="entry name" value="P-loop containing nucleoside triphosphate hydrolases"/>
    <property type="match status" value="1"/>
</dbReference>
<dbReference type="PANTHER" id="PTHR45772">
    <property type="entry name" value="CONSERVED COMPONENT OF ABC TRANSPORTER FOR NATURAL AMINO ACIDS-RELATED"/>
    <property type="match status" value="1"/>
</dbReference>
<dbReference type="InterPro" id="IPR003439">
    <property type="entry name" value="ABC_transporter-like_ATP-bd"/>
</dbReference>
<evidence type="ECO:0000256" key="7">
    <source>
        <dbReference type="ARBA" id="ARBA00022989"/>
    </source>
</evidence>
<proteinExistence type="predicted"/>
<evidence type="ECO:0000256" key="5">
    <source>
        <dbReference type="ARBA" id="ARBA00022741"/>
    </source>
</evidence>
<dbReference type="InterPro" id="IPR027417">
    <property type="entry name" value="P-loop_NTPase"/>
</dbReference>
<feature type="transmembrane region" description="Helical" evidence="9">
    <location>
        <begin position="35"/>
        <end position="52"/>
    </location>
</feature>
<dbReference type="GO" id="GO:0016887">
    <property type="term" value="F:ATP hydrolysis activity"/>
    <property type="evidence" value="ECO:0007669"/>
    <property type="project" value="InterPro"/>
</dbReference>
<dbReference type="EMBL" id="CP021109">
    <property type="protein sequence ID" value="ARP86412.1"/>
    <property type="molecule type" value="Genomic_DNA"/>
</dbReference>
<evidence type="ECO:0000256" key="4">
    <source>
        <dbReference type="ARBA" id="ARBA00022692"/>
    </source>
</evidence>
<dbReference type="Pfam" id="PF02653">
    <property type="entry name" value="BPD_transp_2"/>
    <property type="match status" value="1"/>
</dbReference>
<keyword evidence="6 11" id="KW-0067">ATP-binding</keyword>
<dbReference type="CDD" id="cd06581">
    <property type="entry name" value="TM_PBP1_LivM_like"/>
    <property type="match status" value="1"/>
</dbReference>
<feature type="transmembrane region" description="Helical" evidence="9">
    <location>
        <begin position="112"/>
        <end position="131"/>
    </location>
</feature>
<feature type="transmembrane region" description="Helical" evidence="9">
    <location>
        <begin position="83"/>
        <end position="105"/>
    </location>
</feature>
<keyword evidence="8 9" id="KW-0472">Membrane</keyword>
<comment type="subcellular location">
    <subcellularLocation>
        <location evidence="1">Cell membrane</location>
        <topology evidence="1">Multi-pass membrane protein</topology>
    </subcellularLocation>
</comment>
<keyword evidence="3" id="KW-1003">Cell membrane</keyword>
<evidence type="ECO:0000259" key="10">
    <source>
        <dbReference type="PROSITE" id="PS50893"/>
    </source>
</evidence>
<feature type="transmembrane region" description="Helical" evidence="9">
    <location>
        <begin position="211"/>
        <end position="235"/>
    </location>
</feature>
<evidence type="ECO:0000256" key="6">
    <source>
        <dbReference type="ARBA" id="ARBA00022840"/>
    </source>
</evidence>
<feature type="transmembrane region" description="Helical" evidence="9">
    <location>
        <begin position="160"/>
        <end position="180"/>
    </location>
</feature>
<evidence type="ECO:0000256" key="2">
    <source>
        <dbReference type="ARBA" id="ARBA00022448"/>
    </source>
</evidence>
<organism evidence="11 12">
    <name type="scientific">Bordetella genomosp. 9</name>
    <dbReference type="NCBI Taxonomy" id="1416803"/>
    <lineage>
        <taxon>Bacteria</taxon>
        <taxon>Pseudomonadati</taxon>
        <taxon>Pseudomonadota</taxon>
        <taxon>Betaproteobacteria</taxon>
        <taxon>Burkholderiales</taxon>
        <taxon>Alcaligenaceae</taxon>
        <taxon>Bordetella</taxon>
    </lineage>
</organism>
<dbReference type="GO" id="GO:0005886">
    <property type="term" value="C:plasma membrane"/>
    <property type="evidence" value="ECO:0007669"/>
    <property type="project" value="UniProtKB-SubCell"/>
</dbReference>
<name>A0A1W6YZ81_9BORD</name>
<sequence length="637" mass="68206">MFPDFRSPKGYVSLILLAAMFAVPVIAGTPFWTNLFILLFVFAAMSVAWNIVGGYAGKLSLGHAVFYGIGGYTATLLTQNFAISPWIGMAAGALLSGVVAAVISYPTLRLRGPFFALASIAILEVFRLLVIHEESWTGGSSGISLPLNIGWTWIVFREKVNYVIIAFALFVLVLWVSWAIRKSRMGHYLIAIREREDAARSVGIPTVRMKILAAVVSAMLTSIIGTFHITYLTFIDPASAFSLDLSVQIAMFALIGGLGTVAGPIAGTFLVLPIAELARGWLSAVGNGMHGLIYGLILVAVVLTIPRGLAGAFGPVIERLLARLPYLGRAEGDRQRRVAVLAAAPAAGGWSTPLAEAAAPPLPSAVPPPAQPQEALELADAASMPAAPARPIGAPILKAEHLHKRFGGLRATNDVSLTLHEHEILGIIGPNGAGKTTVFNLLSGFLAPDQGTVQLRTAEGQWVSCGTPDQFAHRGLGRTFQIAQPFTGLSVLENIMLGAFIHTADRDEAERIAREVAERTRLTRFLDTEARNLTVGGMKRLEMARALATRPRILLLDEVMAGLNPTDIEAAIQLIRGIRDSGVSILLIEHMMRATMALSDRIIVINEGSVLVSGTPREVVENPAVIEAYLGKEYQDA</sequence>
<dbReference type="GO" id="GO:0015658">
    <property type="term" value="F:branched-chain amino acid transmembrane transporter activity"/>
    <property type="evidence" value="ECO:0007669"/>
    <property type="project" value="InterPro"/>
</dbReference>
<feature type="transmembrane region" description="Helical" evidence="9">
    <location>
        <begin position="247"/>
        <end position="272"/>
    </location>
</feature>
<dbReference type="RefSeq" id="WP_086072217.1">
    <property type="nucleotide sequence ID" value="NZ_CP021109.1"/>
</dbReference>
<evidence type="ECO:0000256" key="1">
    <source>
        <dbReference type="ARBA" id="ARBA00004651"/>
    </source>
</evidence>
<keyword evidence="4 9" id="KW-0812">Transmembrane</keyword>
<evidence type="ECO:0000256" key="9">
    <source>
        <dbReference type="SAM" id="Phobius"/>
    </source>
</evidence>
<dbReference type="Gene3D" id="3.40.50.300">
    <property type="entry name" value="P-loop containing nucleotide triphosphate hydrolases"/>
    <property type="match status" value="1"/>
</dbReference>
<dbReference type="PROSITE" id="PS50893">
    <property type="entry name" value="ABC_TRANSPORTER_2"/>
    <property type="match status" value="1"/>
</dbReference>
<keyword evidence="5" id="KW-0547">Nucleotide-binding</keyword>
<dbReference type="InterPro" id="IPR043428">
    <property type="entry name" value="LivM-like"/>
</dbReference>
<gene>
    <name evidence="11" type="ORF">CAL13_09530</name>
</gene>
<evidence type="ECO:0000256" key="3">
    <source>
        <dbReference type="ARBA" id="ARBA00022475"/>
    </source>
</evidence>
<feature type="domain" description="ABC transporter" evidence="10">
    <location>
        <begin position="397"/>
        <end position="632"/>
    </location>
</feature>
<keyword evidence="2" id="KW-0813">Transport</keyword>
<feature type="transmembrane region" description="Helical" evidence="9">
    <location>
        <begin position="292"/>
        <end position="313"/>
    </location>
</feature>
<evidence type="ECO:0000256" key="8">
    <source>
        <dbReference type="ARBA" id="ARBA00023136"/>
    </source>
</evidence>
<dbReference type="Pfam" id="PF00005">
    <property type="entry name" value="ABC_tran"/>
    <property type="match status" value="1"/>
</dbReference>
<dbReference type="InterPro" id="IPR001851">
    <property type="entry name" value="ABC_transp_permease"/>
</dbReference>
<keyword evidence="12" id="KW-1185">Reference proteome</keyword>
<evidence type="ECO:0000313" key="11">
    <source>
        <dbReference type="EMBL" id="ARP86412.1"/>
    </source>
</evidence>
<accession>A0A1W6YZ81</accession>
<dbReference type="AlphaFoldDB" id="A0A1W6YZ81"/>